<keyword evidence="3" id="KW-1003">Cell membrane</keyword>
<evidence type="ECO:0000313" key="10">
    <source>
        <dbReference type="EMBL" id="AGH59204.1"/>
    </source>
</evidence>
<dbReference type="GO" id="GO:0098552">
    <property type="term" value="C:side of membrane"/>
    <property type="evidence" value="ECO:0007669"/>
    <property type="project" value="UniProtKB-KW"/>
</dbReference>
<dbReference type="GO" id="GO:0005886">
    <property type="term" value="C:plasma membrane"/>
    <property type="evidence" value="ECO:0007669"/>
    <property type="project" value="UniProtKB-SubCell"/>
</dbReference>
<keyword evidence="6" id="KW-0472">Membrane</keyword>
<dbReference type="EMBL" id="KC611773">
    <property type="protein sequence ID" value="AGH59204.1"/>
    <property type="molecule type" value="Genomic_DNA"/>
</dbReference>
<feature type="domain" description="Trypanosome variant surface glycoprotein B-type N-terminal" evidence="9">
    <location>
        <begin position="5"/>
        <end position="361"/>
    </location>
</feature>
<sequence length="396" mass="42816">SVFLLKVAADFSELANANEATALCAIVTLAGQRSTLPASKVGPPSALNDLLDLNMSVATNEWREIFRAGPGKNTARDFPEADYNQTTDWEAKWDEWKSKAEELLNADKLKAKREQQGLKHATEEQIAGIRPDVQKLAAEAVALQQQAEAEAQKTDLLTTETVQQMLNAAVYGRDKEPVGAEIATGNFEAATGGSRDTLCTGEKNTGKTKTVLGTLACLCMKESTNNAHNQDKVCRADPAMTSNWTVAGTPPNQATMEEVKKLCDTQKTAELTAAKLEAKIDAIASLLKLCTSKATLGVYLGTDCSAQETRGICVSYNGLSQTSGKPTEVISWLGQLHSLLGKLRKHEKAVAIRQHTADAVKAKAKITKDLIYHARPWANKNVAQKNVKKKIVTTQP</sequence>
<evidence type="ECO:0000256" key="2">
    <source>
        <dbReference type="ARBA" id="ARBA00004609"/>
    </source>
</evidence>
<dbReference type="InterPro" id="IPR025932">
    <property type="entry name" value="Trypano_VSG_B_N_dom"/>
</dbReference>
<dbReference type="VEuPathDB" id="TriTrypDB:Tb1125.Tb10.v4.0145"/>
<keyword evidence="7" id="KW-0325">Glycoprotein</keyword>
<proteinExistence type="predicted"/>
<dbReference type="VEuPathDB" id="TriTrypDB:Tb427_000558700"/>
<dbReference type="AlphaFoldDB" id="M4ST90"/>
<keyword evidence="4" id="KW-0336">GPI-anchor</keyword>
<evidence type="ECO:0000256" key="5">
    <source>
        <dbReference type="ARBA" id="ARBA00022729"/>
    </source>
</evidence>
<evidence type="ECO:0000256" key="3">
    <source>
        <dbReference type="ARBA" id="ARBA00022475"/>
    </source>
</evidence>
<evidence type="ECO:0000256" key="1">
    <source>
        <dbReference type="ARBA" id="ARBA00002523"/>
    </source>
</evidence>
<evidence type="ECO:0000256" key="4">
    <source>
        <dbReference type="ARBA" id="ARBA00022622"/>
    </source>
</evidence>
<comment type="function">
    <text evidence="1">VSG forms a coat on the surface of the parasite. The trypanosome evades the immune response of the host by expressing a series of antigenically distinct VSGs from an estimated 1000 VSG genes.</text>
</comment>
<accession>M4ST90</accession>
<comment type="subcellular location">
    <subcellularLocation>
        <location evidence="2">Cell membrane</location>
        <topology evidence="2">Lipid-anchor</topology>
        <topology evidence="2">GPI-anchor</topology>
    </subcellularLocation>
</comment>
<reference evidence="10" key="2">
    <citation type="journal article" date="2014" name="Mol. Biochem. Parasitol.">
        <title>Capturing the variant surface glycoprotein repertoire (the VSGnome) of Trypanosoma brucei Lister 427.</title>
        <authorList>
            <person name="Cross G.A."/>
            <person name="Kim H.S."/>
            <person name="Wickstead B."/>
        </authorList>
    </citation>
    <scope>NUCLEOTIDE SEQUENCE</scope>
    <source>
        <strain evidence="10">Lister 427</strain>
    </source>
</reference>
<protein>
    <submittedName>
        <fullName evidence="10">Variant surface glycoprotein 3160</fullName>
    </submittedName>
</protein>
<dbReference type="VEuPathDB" id="TriTrypDB:Tb10.v4.0145"/>
<name>M4ST90_9TRYP</name>
<organism evidence="10">
    <name type="scientific">Trypanosoma brucei</name>
    <dbReference type="NCBI Taxonomy" id="5691"/>
    <lineage>
        <taxon>Eukaryota</taxon>
        <taxon>Discoba</taxon>
        <taxon>Euglenozoa</taxon>
        <taxon>Kinetoplastea</taxon>
        <taxon>Metakinetoplastina</taxon>
        <taxon>Trypanosomatida</taxon>
        <taxon>Trypanosomatidae</taxon>
        <taxon>Trypanosoma</taxon>
    </lineage>
</organism>
<evidence type="ECO:0000259" key="9">
    <source>
        <dbReference type="Pfam" id="PF13206"/>
    </source>
</evidence>
<reference evidence="10" key="1">
    <citation type="submission" date="2013-02" db="EMBL/GenBank/DDBJ databases">
        <authorList>
            <person name="Cross G.A.M."/>
            <person name="Kim H.-S."/>
            <person name="Wickstead B."/>
        </authorList>
    </citation>
    <scope>NUCLEOTIDE SEQUENCE</scope>
    <source>
        <strain evidence="10">Lister 427</strain>
    </source>
</reference>
<dbReference type="Pfam" id="PF13206">
    <property type="entry name" value="VSG_B"/>
    <property type="match status" value="1"/>
</dbReference>
<evidence type="ECO:0000256" key="7">
    <source>
        <dbReference type="ARBA" id="ARBA00023180"/>
    </source>
</evidence>
<keyword evidence="8" id="KW-0449">Lipoprotein</keyword>
<evidence type="ECO:0000256" key="8">
    <source>
        <dbReference type="ARBA" id="ARBA00023288"/>
    </source>
</evidence>
<feature type="non-terminal residue" evidence="10">
    <location>
        <position position="1"/>
    </location>
</feature>
<evidence type="ECO:0000256" key="6">
    <source>
        <dbReference type="ARBA" id="ARBA00023136"/>
    </source>
</evidence>
<keyword evidence="5" id="KW-0732">Signal</keyword>